<evidence type="ECO:0000313" key="8">
    <source>
        <dbReference type="Proteomes" id="UP000011200"/>
    </source>
</evidence>
<dbReference type="Proteomes" id="UP000011200">
    <property type="component" value="Chromosome"/>
</dbReference>
<sequence length="489" mass="53573">MDEPCRADELRTLFLFEDLSDAQLEILCAAGRIETHQPGVLFREGEPAERFYVLLDGELLMTGRAGGVDVLTNRTSQRGAYCGAWSAYVADAEQKYEVSIQLIKSSRFFVLDAEDFARFMQTQFPMAVHLLAGHTLGGLRQRQLLGQQEKLLALGSITAGLTHQLNNPAAAIARAVNDLRATVTQLRHELATVIDSVPSADTLLGLMTVQDELIEQLPKSQHVARSPLECADLEEEISDWFDRHGIGDGWQHAPTLVEAGIDADRLDRVAQSVDAPGGRALPAVMSWLAHTVGAELRMREAAEASGRISALLAGAEQYSQMDRDAYQSVDVHELLHSTLMVFGDRIGDGKPIRLTLDWDRSLPEIQCYPGDLNQVWTNLIDNAIEAVEAVGGAGTLTVRTARDNDNIVRIEFCDDGCGIPGENLDRVFTPFFTTKAAGKGSGLGLDIVWRVVVDRHRGDMSVQSQPGDTRFVVRLPLEAPAPHAAAYER</sequence>
<dbReference type="GO" id="GO:0004673">
    <property type="term" value="F:protein histidine kinase activity"/>
    <property type="evidence" value="ECO:0007669"/>
    <property type="project" value="UniProtKB-EC"/>
</dbReference>
<keyword evidence="3 7" id="KW-0418">Kinase</keyword>
<dbReference type="InterPro" id="IPR003594">
    <property type="entry name" value="HATPase_dom"/>
</dbReference>
<dbReference type="InterPro" id="IPR018490">
    <property type="entry name" value="cNMP-bd_dom_sf"/>
</dbReference>
<dbReference type="RefSeq" id="WP_003892821.1">
    <property type="nucleotide sequence ID" value="NZ_CP027541.1"/>
</dbReference>
<proteinExistence type="predicted"/>
<dbReference type="InterPro" id="IPR036890">
    <property type="entry name" value="HATPase_C_sf"/>
</dbReference>
<accession>A0A2U9PL78</accession>
<dbReference type="SUPFAM" id="SSF51206">
    <property type="entry name" value="cAMP-binding domain-like"/>
    <property type="match status" value="1"/>
</dbReference>
<comment type="catalytic activity">
    <reaction evidence="1">
        <text>ATP + protein L-histidine = ADP + protein N-phospho-L-histidine.</text>
        <dbReference type="EC" id="2.7.13.3"/>
    </reaction>
</comment>
<evidence type="ECO:0000313" key="7">
    <source>
        <dbReference type="EMBL" id="AWT52436.1"/>
    </source>
</evidence>
<organism evidence="7 8">
    <name type="scientific">Mycolicibacterium smegmatis (strain MKD8)</name>
    <name type="common">Mycobacterium smegmatis</name>
    <dbReference type="NCBI Taxonomy" id="1214915"/>
    <lineage>
        <taxon>Bacteria</taxon>
        <taxon>Bacillati</taxon>
        <taxon>Actinomycetota</taxon>
        <taxon>Actinomycetes</taxon>
        <taxon>Mycobacteriales</taxon>
        <taxon>Mycobacteriaceae</taxon>
        <taxon>Mycolicibacterium</taxon>
    </lineage>
</organism>
<protein>
    <recommendedName>
        <fullName evidence="2">histidine kinase</fullName>
        <ecNumber evidence="2">2.7.13.3</ecNumber>
    </recommendedName>
</protein>
<keyword evidence="3 7" id="KW-0808">Transferase</keyword>
<keyword evidence="4" id="KW-0902">Two-component regulatory system</keyword>
<feature type="domain" description="Cyclic nucleotide-binding" evidence="5">
    <location>
        <begin position="41"/>
        <end position="120"/>
    </location>
</feature>
<dbReference type="CDD" id="cd00038">
    <property type="entry name" value="CAP_ED"/>
    <property type="match status" value="1"/>
</dbReference>
<feature type="domain" description="Histidine kinase" evidence="6">
    <location>
        <begin position="307"/>
        <end position="479"/>
    </location>
</feature>
<dbReference type="InterPro" id="IPR014710">
    <property type="entry name" value="RmlC-like_jellyroll"/>
</dbReference>
<dbReference type="SMART" id="SM00387">
    <property type="entry name" value="HATPase_c"/>
    <property type="match status" value="1"/>
</dbReference>
<gene>
    <name evidence="7" type="ORF">D806_014510</name>
</gene>
<dbReference type="Pfam" id="PF00027">
    <property type="entry name" value="cNMP_binding"/>
    <property type="match status" value="1"/>
</dbReference>
<reference evidence="7 8" key="1">
    <citation type="journal article" date="2013" name="Genome Announc.">
        <title>Draft genome sequence of MKD8, a conjugal recipient Mycobacterium smegmatis strain.</title>
        <authorList>
            <person name="Gray T.A."/>
            <person name="Palumbo M.J."/>
            <person name="Derbyshire K.M."/>
        </authorList>
    </citation>
    <scope>NUCLEOTIDE SEQUENCE [LARGE SCALE GENOMIC DNA]</scope>
    <source>
        <strain evidence="7 8">MKD8</strain>
    </source>
</reference>
<evidence type="ECO:0000256" key="4">
    <source>
        <dbReference type="ARBA" id="ARBA00023012"/>
    </source>
</evidence>
<dbReference type="PANTHER" id="PTHR43065:SF48">
    <property type="entry name" value="HISTIDINE KINASE"/>
    <property type="match status" value="1"/>
</dbReference>
<dbReference type="SMART" id="SM00100">
    <property type="entry name" value="cNMP"/>
    <property type="match status" value="1"/>
</dbReference>
<dbReference type="EC" id="2.7.13.3" evidence="2"/>
<dbReference type="Gene3D" id="3.30.565.10">
    <property type="entry name" value="Histidine kinase-like ATPase, C-terminal domain"/>
    <property type="match status" value="1"/>
</dbReference>
<dbReference type="InterPro" id="IPR005467">
    <property type="entry name" value="His_kinase_dom"/>
</dbReference>
<evidence type="ECO:0000256" key="2">
    <source>
        <dbReference type="ARBA" id="ARBA00012438"/>
    </source>
</evidence>
<dbReference type="PROSITE" id="PS50042">
    <property type="entry name" value="CNMP_BINDING_3"/>
    <property type="match status" value="1"/>
</dbReference>
<dbReference type="Gene3D" id="2.60.120.10">
    <property type="entry name" value="Jelly Rolls"/>
    <property type="match status" value="1"/>
</dbReference>
<evidence type="ECO:0000259" key="5">
    <source>
        <dbReference type="PROSITE" id="PS50042"/>
    </source>
</evidence>
<evidence type="ECO:0000256" key="1">
    <source>
        <dbReference type="ARBA" id="ARBA00000085"/>
    </source>
</evidence>
<dbReference type="PANTHER" id="PTHR43065">
    <property type="entry name" value="SENSOR HISTIDINE KINASE"/>
    <property type="match status" value="1"/>
</dbReference>
<dbReference type="GO" id="GO:0000160">
    <property type="term" value="P:phosphorelay signal transduction system"/>
    <property type="evidence" value="ECO:0007669"/>
    <property type="project" value="UniProtKB-KW"/>
</dbReference>
<dbReference type="Pfam" id="PF02518">
    <property type="entry name" value="HATPase_c"/>
    <property type="match status" value="1"/>
</dbReference>
<name>A0A2U9PL78_MYCSE</name>
<dbReference type="Gene3D" id="1.10.287.130">
    <property type="match status" value="1"/>
</dbReference>
<dbReference type="SUPFAM" id="SSF55874">
    <property type="entry name" value="ATPase domain of HSP90 chaperone/DNA topoisomerase II/histidine kinase"/>
    <property type="match status" value="1"/>
</dbReference>
<dbReference type="PROSITE" id="PS50109">
    <property type="entry name" value="HIS_KIN"/>
    <property type="match status" value="1"/>
</dbReference>
<reference evidence="8" key="2">
    <citation type="submission" date="2018-03" db="EMBL/GenBank/DDBJ databases">
        <authorList>
            <person name="Derbyshire K."/>
            <person name="Gray T.A."/>
            <person name="Champion M."/>
        </authorList>
    </citation>
    <scope>NUCLEOTIDE SEQUENCE [LARGE SCALE GENOMIC DNA]</scope>
    <source>
        <strain evidence="8">MKD8</strain>
    </source>
</reference>
<evidence type="ECO:0000256" key="3">
    <source>
        <dbReference type="ARBA" id="ARBA00022777"/>
    </source>
</evidence>
<dbReference type="AlphaFoldDB" id="A0A2U9PL78"/>
<dbReference type="InterPro" id="IPR000595">
    <property type="entry name" value="cNMP-bd_dom"/>
</dbReference>
<dbReference type="EMBL" id="CP027541">
    <property type="protein sequence ID" value="AWT52436.1"/>
    <property type="molecule type" value="Genomic_DNA"/>
</dbReference>
<dbReference type="InterPro" id="IPR004358">
    <property type="entry name" value="Sig_transdc_His_kin-like_C"/>
</dbReference>
<dbReference type="PRINTS" id="PR00344">
    <property type="entry name" value="BCTRLSENSOR"/>
</dbReference>
<evidence type="ECO:0000259" key="6">
    <source>
        <dbReference type="PROSITE" id="PS50109"/>
    </source>
</evidence>